<evidence type="ECO:0000313" key="2">
    <source>
        <dbReference type="Proteomes" id="UP001163603"/>
    </source>
</evidence>
<organism evidence="1 2">
    <name type="scientific">Pistacia integerrima</name>
    <dbReference type="NCBI Taxonomy" id="434235"/>
    <lineage>
        <taxon>Eukaryota</taxon>
        <taxon>Viridiplantae</taxon>
        <taxon>Streptophyta</taxon>
        <taxon>Embryophyta</taxon>
        <taxon>Tracheophyta</taxon>
        <taxon>Spermatophyta</taxon>
        <taxon>Magnoliopsida</taxon>
        <taxon>eudicotyledons</taxon>
        <taxon>Gunneridae</taxon>
        <taxon>Pentapetalae</taxon>
        <taxon>rosids</taxon>
        <taxon>malvids</taxon>
        <taxon>Sapindales</taxon>
        <taxon>Anacardiaceae</taxon>
        <taxon>Pistacia</taxon>
    </lineage>
</organism>
<proteinExistence type="predicted"/>
<evidence type="ECO:0000313" key="1">
    <source>
        <dbReference type="EMBL" id="KAJ0041997.1"/>
    </source>
</evidence>
<name>A0ACC0YVY9_9ROSI</name>
<dbReference type="EMBL" id="CM047739">
    <property type="protein sequence ID" value="KAJ0041997.1"/>
    <property type="molecule type" value="Genomic_DNA"/>
</dbReference>
<gene>
    <name evidence="1" type="ORF">Pint_17223</name>
</gene>
<sequence>MRARHEVTSNDTQQSRDNTNHQNPKDTANLSRCSCEIYLWQCKRDENQEDAVGTTTGGRMLKEVVKQA</sequence>
<accession>A0ACC0YVY9</accession>
<reference evidence="2" key="1">
    <citation type="journal article" date="2023" name="G3 (Bethesda)">
        <title>Genome assembly and association tests identify interacting loci associated with vigor, precocity, and sex in interspecific pistachio rootstocks.</title>
        <authorList>
            <person name="Palmer W."/>
            <person name="Jacygrad E."/>
            <person name="Sagayaradj S."/>
            <person name="Cavanaugh K."/>
            <person name="Han R."/>
            <person name="Bertier L."/>
            <person name="Beede B."/>
            <person name="Kafkas S."/>
            <person name="Golino D."/>
            <person name="Preece J."/>
            <person name="Michelmore R."/>
        </authorList>
    </citation>
    <scope>NUCLEOTIDE SEQUENCE [LARGE SCALE GENOMIC DNA]</scope>
</reference>
<comment type="caution">
    <text evidence="1">The sequence shown here is derived from an EMBL/GenBank/DDBJ whole genome shotgun (WGS) entry which is preliminary data.</text>
</comment>
<dbReference type="Proteomes" id="UP001163603">
    <property type="component" value="Chromosome 4"/>
</dbReference>
<protein>
    <submittedName>
        <fullName evidence="1">Uncharacterized protein</fullName>
    </submittedName>
</protein>
<keyword evidence="2" id="KW-1185">Reference proteome</keyword>